<sequence length="74" mass="8421">KVSSNNNRTKLVHVSHRFESDQKKPEYGNQEIHENSDQETPEYSDQALQESTNKTSSSVVSDVNLEANTDQKNK</sequence>
<keyword evidence="3" id="KW-1185">Reference proteome</keyword>
<feature type="non-terminal residue" evidence="2">
    <location>
        <position position="1"/>
    </location>
</feature>
<comment type="caution">
    <text evidence="2">The sequence shown here is derived from an EMBL/GenBank/DDBJ whole genome shotgun (WGS) entry which is preliminary data.</text>
</comment>
<dbReference type="EMBL" id="CAJVQB010024114">
    <property type="protein sequence ID" value="CAG8803380.1"/>
    <property type="molecule type" value="Genomic_DNA"/>
</dbReference>
<feature type="compositionally biased region" description="Polar residues" evidence="1">
    <location>
        <begin position="43"/>
        <end position="68"/>
    </location>
</feature>
<protein>
    <submittedName>
        <fullName evidence="2">6579_t:CDS:1</fullName>
    </submittedName>
</protein>
<accession>A0ABN7VWU5</accession>
<name>A0ABN7VWU5_GIGMA</name>
<feature type="region of interest" description="Disordered" evidence="1">
    <location>
        <begin position="1"/>
        <end position="74"/>
    </location>
</feature>
<evidence type="ECO:0000256" key="1">
    <source>
        <dbReference type="SAM" id="MobiDB-lite"/>
    </source>
</evidence>
<evidence type="ECO:0000313" key="3">
    <source>
        <dbReference type="Proteomes" id="UP000789901"/>
    </source>
</evidence>
<gene>
    <name evidence="2" type="ORF">GMARGA_LOCUS23636</name>
</gene>
<reference evidence="2 3" key="1">
    <citation type="submission" date="2021-06" db="EMBL/GenBank/DDBJ databases">
        <authorList>
            <person name="Kallberg Y."/>
            <person name="Tangrot J."/>
            <person name="Rosling A."/>
        </authorList>
    </citation>
    <scope>NUCLEOTIDE SEQUENCE [LARGE SCALE GENOMIC DNA]</scope>
    <source>
        <strain evidence="2 3">120-4 pot B 10/14</strain>
    </source>
</reference>
<evidence type="ECO:0000313" key="2">
    <source>
        <dbReference type="EMBL" id="CAG8803380.1"/>
    </source>
</evidence>
<proteinExistence type="predicted"/>
<feature type="compositionally biased region" description="Basic and acidic residues" evidence="1">
    <location>
        <begin position="16"/>
        <end position="36"/>
    </location>
</feature>
<organism evidence="2 3">
    <name type="scientific">Gigaspora margarita</name>
    <dbReference type="NCBI Taxonomy" id="4874"/>
    <lineage>
        <taxon>Eukaryota</taxon>
        <taxon>Fungi</taxon>
        <taxon>Fungi incertae sedis</taxon>
        <taxon>Mucoromycota</taxon>
        <taxon>Glomeromycotina</taxon>
        <taxon>Glomeromycetes</taxon>
        <taxon>Diversisporales</taxon>
        <taxon>Gigasporaceae</taxon>
        <taxon>Gigaspora</taxon>
    </lineage>
</organism>
<dbReference type="Proteomes" id="UP000789901">
    <property type="component" value="Unassembled WGS sequence"/>
</dbReference>